<comment type="subcellular location">
    <subcellularLocation>
        <location evidence="1">Cell membrane</location>
        <topology evidence="1">Multi-pass membrane protein</topology>
    </subcellularLocation>
</comment>
<evidence type="ECO:0000256" key="2">
    <source>
        <dbReference type="ARBA" id="ARBA00022475"/>
    </source>
</evidence>
<name>A0A839XLI7_9PSEU</name>
<feature type="transmembrane region" description="Helical" evidence="7">
    <location>
        <begin position="64"/>
        <end position="90"/>
    </location>
</feature>
<feature type="transmembrane region" description="Helical" evidence="7">
    <location>
        <begin position="96"/>
        <end position="118"/>
    </location>
</feature>
<dbReference type="Pfam" id="PF07690">
    <property type="entry name" value="MFS_1"/>
    <property type="match status" value="2"/>
</dbReference>
<organism evidence="9 10">
    <name type="scientific">Prauserella sediminis</name>
    <dbReference type="NCBI Taxonomy" id="577680"/>
    <lineage>
        <taxon>Bacteria</taxon>
        <taxon>Bacillati</taxon>
        <taxon>Actinomycetota</taxon>
        <taxon>Actinomycetes</taxon>
        <taxon>Pseudonocardiales</taxon>
        <taxon>Pseudonocardiaceae</taxon>
        <taxon>Prauserella</taxon>
        <taxon>Prauserella salsuginis group</taxon>
    </lineage>
</organism>
<dbReference type="GO" id="GO:0005886">
    <property type="term" value="C:plasma membrane"/>
    <property type="evidence" value="ECO:0007669"/>
    <property type="project" value="UniProtKB-SubCell"/>
</dbReference>
<reference evidence="9 10" key="1">
    <citation type="submission" date="2020-08" db="EMBL/GenBank/DDBJ databases">
        <title>Sequencing the genomes of 1000 actinobacteria strains.</title>
        <authorList>
            <person name="Klenk H.-P."/>
        </authorList>
    </citation>
    <scope>NUCLEOTIDE SEQUENCE [LARGE SCALE GENOMIC DNA]</scope>
    <source>
        <strain evidence="9 10">DSM 45267</strain>
    </source>
</reference>
<keyword evidence="3 7" id="KW-0812">Transmembrane</keyword>
<protein>
    <submittedName>
        <fullName evidence="9">MFS family permease</fullName>
    </submittedName>
</protein>
<dbReference type="AlphaFoldDB" id="A0A839XLI7"/>
<comment type="caution">
    <text evidence="9">The sequence shown here is derived from an EMBL/GenBank/DDBJ whole genome shotgun (WGS) entry which is preliminary data.</text>
</comment>
<feature type="region of interest" description="Disordered" evidence="6">
    <location>
        <begin position="1"/>
        <end position="23"/>
    </location>
</feature>
<keyword evidence="5 7" id="KW-0472">Membrane</keyword>
<dbReference type="Gene3D" id="1.20.1250.20">
    <property type="entry name" value="MFS general substrate transporter like domains"/>
    <property type="match status" value="1"/>
</dbReference>
<evidence type="ECO:0000256" key="4">
    <source>
        <dbReference type="ARBA" id="ARBA00022989"/>
    </source>
</evidence>
<feature type="transmembrane region" description="Helical" evidence="7">
    <location>
        <begin position="345"/>
        <end position="362"/>
    </location>
</feature>
<feature type="transmembrane region" description="Helical" evidence="7">
    <location>
        <begin position="224"/>
        <end position="246"/>
    </location>
</feature>
<feature type="transmembrane region" description="Helical" evidence="7">
    <location>
        <begin position="130"/>
        <end position="158"/>
    </location>
</feature>
<evidence type="ECO:0000256" key="5">
    <source>
        <dbReference type="ARBA" id="ARBA00023136"/>
    </source>
</evidence>
<feature type="transmembrane region" description="Helical" evidence="7">
    <location>
        <begin position="401"/>
        <end position="429"/>
    </location>
</feature>
<dbReference type="GO" id="GO:0022857">
    <property type="term" value="F:transmembrane transporter activity"/>
    <property type="evidence" value="ECO:0007669"/>
    <property type="project" value="InterPro"/>
</dbReference>
<feature type="compositionally biased region" description="Low complexity" evidence="6">
    <location>
        <begin position="1"/>
        <end position="13"/>
    </location>
</feature>
<feature type="domain" description="Major facilitator superfamily (MFS) profile" evidence="8">
    <location>
        <begin position="281"/>
        <end position="481"/>
    </location>
</feature>
<gene>
    <name evidence="9" type="ORF">FB384_000502</name>
</gene>
<sequence length="481" mass="50469">MTQATSSSGGSARTGRHRPADGRRPVSHILADFSVTGHRIDARGARRGVEYGGRHRTPHRRGGYIAMQIAFAINLAGNAIGAAGFPIFVLDSTGDLALTGWIVTVSMVGSIITGVVAGPLIDRAGLRVSWIFSIVVGTTLTALTYVLFVSGVLAPWLLLGISFLRNSADEPGRVATFGLLPTLAKQAGHSLESANATLRSMNALATIFGPMVAGGIVAAFGSPWVLVVDAAAGGLAAVIVIVFLAVPGSAAAEKGRTAADLRTYRQQFVVAVRFFRYDKLLLSLIITTTILATLDSAVGTIGLTGYASDILDDAAWYGGLVSAFGIGSLIGTITYGVIGARLPRRATYLAAYLGFAAMLLLLTVQVHVAAALAIMVVGGIMISPIDLLYLQVLQERVPERIFGSVTSIVTTIVSGPGPVGVAMLTWLLGAAGTRTTFVVIGCCYLLIAVVLFFVRPLHRLKRPRFDDAQPTQPIMIGTLTR</sequence>
<evidence type="ECO:0000256" key="3">
    <source>
        <dbReference type="ARBA" id="ARBA00022692"/>
    </source>
</evidence>
<accession>A0A839XLI7</accession>
<evidence type="ECO:0000256" key="1">
    <source>
        <dbReference type="ARBA" id="ARBA00004651"/>
    </source>
</evidence>
<evidence type="ECO:0000256" key="7">
    <source>
        <dbReference type="SAM" id="Phobius"/>
    </source>
</evidence>
<feature type="transmembrane region" description="Helical" evidence="7">
    <location>
        <begin position="368"/>
        <end position="389"/>
    </location>
</feature>
<dbReference type="EMBL" id="JACIBS010000001">
    <property type="protein sequence ID" value="MBB3661598.1"/>
    <property type="molecule type" value="Genomic_DNA"/>
</dbReference>
<feature type="transmembrane region" description="Helical" evidence="7">
    <location>
        <begin position="315"/>
        <end position="338"/>
    </location>
</feature>
<keyword evidence="10" id="KW-1185">Reference proteome</keyword>
<evidence type="ECO:0000256" key="6">
    <source>
        <dbReference type="SAM" id="MobiDB-lite"/>
    </source>
</evidence>
<dbReference type="Proteomes" id="UP000564573">
    <property type="component" value="Unassembled WGS sequence"/>
</dbReference>
<evidence type="ECO:0000313" key="9">
    <source>
        <dbReference type="EMBL" id="MBB3661598.1"/>
    </source>
</evidence>
<dbReference type="PANTHER" id="PTHR23513">
    <property type="entry name" value="INTEGRAL MEMBRANE EFFLUX PROTEIN-RELATED"/>
    <property type="match status" value="1"/>
</dbReference>
<dbReference type="InterPro" id="IPR011701">
    <property type="entry name" value="MFS"/>
</dbReference>
<evidence type="ECO:0000259" key="8">
    <source>
        <dbReference type="PROSITE" id="PS50850"/>
    </source>
</evidence>
<evidence type="ECO:0000313" key="10">
    <source>
        <dbReference type="Proteomes" id="UP000564573"/>
    </source>
</evidence>
<dbReference type="InterPro" id="IPR020846">
    <property type="entry name" value="MFS_dom"/>
</dbReference>
<dbReference type="PROSITE" id="PS50850">
    <property type="entry name" value="MFS"/>
    <property type="match status" value="1"/>
</dbReference>
<feature type="transmembrane region" description="Helical" evidence="7">
    <location>
        <begin position="280"/>
        <end position="303"/>
    </location>
</feature>
<keyword evidence="4 7" id="KW-1133">Transmembrane helix</keyword>
<keyword evidence="2" id="KW-1003">Cell membrane</keyword>
<feature type="transmembrane region" description="Helical" evidence="7">
    <location>
        <begin position="435"/>
        <end position="454"/>
    </location>
</feature>
<dbReference type="InterPro" id="IPR036259">
    <property type="entry name" value="MFS_trans_sf"/>
</dbReference>
<dbReference type="SUPFAM" id="SSF103473">
    <property type="entry name" value="MFS general substrate transporter"/>
    <property type="match status" value="1"/>
</dbReference>
<dbReference type="CDD" id="cd06173">
    <property type="entry name" value="MFS_MefA_like"/>
    <property type="match status" value="1"/>
</dbReference>
<proteinExistence type="predicted"/>
<dbReference type="RefSeq" id="WP_183778783.1">
    <property type="nucleotide sequence ID" value="NZ_JACIBS010000001.1"/>
</dbReference>
<dbReference type="PANTHER" id="PTHR23513:SF6">
    <property type="entry name" value="MAJOR FACILITATOR SUPERFAMILY ASSOCIATED DOMAIN-CONTAINING PROTEIN"/>
    <property type="match status" value="1"/>
</dbReference>